<evidence type="ECO:0000256" key="2">
    <source>
        <dbReference type="ARBA" id="ARBA00022618"/>
    </source>
</evidence>
<evidence type="ECO:0000259" key="7">
    <source>
        <dbReference type="Pfam" id="PF18122"/>
    </source>
</evidence>
<dbReference type="InterPro" id="IPR041221">
    <property type="entry name" value="APC1_C"/>
</dbReference>
<evidence type="ECO:0008006" key="12">
    <source>
        <dbReference type="Google" id="ProtNLM"/>
    </source>
</evidence>
<dbReference type="Pfam" id="PF21282">
    <property type="entry name" value="APC1_3rd"/>
    <property type="match status" value="1"/>
</dbReference>
<feature type="region of interest" description="Disordered" evidence="6">
    <location>
        <begin position="339"/>
        <end position="360"/>
    </location>
</feature>
<name>A0AAV2N6A6_9HYME</name>
<keyword evidence="3" id="KW-0677">Repeat</keyword>
<feature type="domain" description="Anaphase-promoting complex subunit 1 beta-sandwich" evidence="9">
    <location>
        <begin position="1636"/>
        <end position="1721"/>
    </location>
</feature>
<comment type="similarity">
    <text evidence="1">Belongs to the APC1 family.</text>
</comment>
<proteinExistence type="inferred from homology"/>
<dbReference type="GO" id="GO:0031145">
    <property type="term" value="P:anaphase-promoting complex-dependent catabolic process"/>
    <property type="evidence" value="ECO:0007669"/>
    <property type="project" value="TreeGrafter"/>
</dbReference>
<gene>
    <name evidence="10" type="ORF">LPLAT_LOCUS1249</name>
</gene>
<dbReference type="InterPro" id="IPR048971">
    <property type="entry name" value="Apc1_3rd"/>
</dbReference>
<keyword evidence="5" id="KW-0131">Cell cycle</keyword>
<evidence type="ECO:0000259" key="9">
    <source>
        <dbReference type="Pfam" id="PF21282"/>
    </source>
</evidence>
<protein>
    <recommendedName>
        <fullName evidence="12">Anaphase-promoting complex subunit 1</fullName>
    </recommendedName>
</protein>
<feature type="domain" description="Anaphase-promoting complex subunit 1 C-terminal" evidence="7">
    <location>
        <begin position="1756"/>
        <end position="1928"/>
    </location>
</feature>
<dbReference type="Pfam" id="PF20518">
    <property type="entry name" value="Apc1_MidN"/>
    <property type="match status" value="1"/>
</dbReference>
<dbReference type="EMBL" id="OZ034833">
    <property type="protein sequence ID" value="CAL1674685.1"/>
    <property type="molecule type" value="Genomic_DNA"/>
</dbReference>
<evidence type="ECO:0000259" key="8">
    <source>
        <dbReference type="Pfam" id="PF20518"/>
    </source>
</evidence>
<organism evidence="10 11">
    <name type="scientific">Lasius platythorax</name>
    <dbReference type="NCBI Taxonomy" id="488582"/>
    <lineage>
        <taxon>Eukaryota</taxon>
        <taxon>Metazoa</taxon>
        <taxon>Ecdysozoa</taxon>
        <taxon>Arthropoda</taxon>
        <taxon>Hexapoda</taxon>
        <taxon>Insecta</taxon>
        <taxon>Pterygota</taxon>
        <taxon>Neoptera</taxon>
        <taxon>Endopterygota</taxon>
        <taxon>Hymenoptera</taxon>
        <taxon>Apocrita</taxon>
        <taxon>Aculeata</taxon>
        <taxon>Formicoidea</taxon>
        <taxon>Formicidae</taxon>
        <taxon>Formicinae</taxon>
        <taxon>Lasius</taxon>
        <taxon>Lasius</taxon>
    </lineage>
</organism>
<keyword evidence="4" id="KW-0498">Mitosis</keyword>
<accession>A0AAV2N6A6</accession>
<keyword evidence="2" id="KW-0132">Cell division</keyword>
<dbReference type="InterPro" id="IPR024990">
    <property type="entry name" value="Apc1"/>
</dbReference>
<evidence type="ECO:0000256" key="3">
    <source>
        <dbReference type="ARBA" id="ARBA00022737"/>
    </source>
</evidence>
<evidence type="ECO:0000256" key="1">
    <source>
        <dbReference type="ARBA" id="ARBA00010547"/>
    </source>
</evidence>
<evidence type="ECO:0000313" key="10">
    <source>
        <dbReference type="EMBL" id="CAL1674685.1"/>
    </source>
</evidence>
<evidence type="ECO:0000256" key="6">
    <source>
        <dbReference type="SAM" id="MobiDB-lite"/>
    </source>
</evidence>
<dbReference type="Pfam" id="PF18122">
    <property type="entry name" value="APC1_C"/>
    <property type="match status" value="1"/>
</dbReference>
<dbReference type="Proteomes" id="UP001497644">
    <property type="component" value="Chromosome 10"/>
</dbReference>
<dbReference type="GO" id="GO:0060090">
    <property type="term" value="F:molecular adaptor activity"/>
    <property type="evidence" value="ECO:0007669"/>
    <property type="project" value="TreeGrafter"/>
</dbReference>
<dbReference type="PANTHER" id="PTHR12827">
    <property type="entry name" value="MEIOTIC CHECKPOINT REGULATOR TSG24 FAMILY MEMBER"/>
    <property type="match status" value="1"/>
</dbReference>
<reference evidence="10" key="1">
    <citation type="submission" date="2024-04" db="EMBL/GenBank/DDBJ databases">
        <authorList>
            <consortium name="Molecular Ecology Group"/>
        </authorList>
    </citation>
    <scope>NUCLEOTIDE SEQUENCE</scope>
</reference>
<dbReference type="GO" id="GO:0007091">
    <property type="term" value="P:metaphase/anaphase transition of mitotic cell cycle"/>
    <property type="evidence" value="ECO:0007669"/>
    <property type="project" value="TreeGrafter"/>
</dbReference>
<dbReference type="InterPro" id="IPR011989">
    <property type="entry name" value="ARM-like"/>
</dbReference>
<evidence type="ECO:0000256" key="4">
    <source>
        <dbReference type="ARBA" id="ARBA00022776"/>
    </source>
</evidence>
<feature type="domain" description="Anaphase-promoting complex subunit 1 middle" evidence="8">
    <location>
        <begin position="695"/>
        <end position="1017"/>
    </location>
</feature>
<evidence type="ECO:0000256" key="5">
    <source>
        <dbReference type="ARBA" id="ARBA00023306"/>
    </source>
</evidence>
<keyword evidence="11" id="KW-1185">Reference proteome</keyword>
<dbReference type="InterPro" id="IPR046794">
    <property type="entry name" value="Apc1_MidN"/>
</dbReference>
<dbReference type="Gene3D" id="1.25.10.10">
    <property type="entry name" value="Leucine-rich Repeat Variant"/>
    <property type="match status" value="2"/>
</dbReference>
<evidence type="ECO:0000313" key="11">
    <source>
        <dbReference type="Proteomes" id="UP001497644"/>
    </source>
</evidence>
<dbReference type="GO" id="GO:0051301">
    <property type="term" value="P:cell division"/>
    <property type="evidence" value="ECO:0007669"/>
    <property type="project" value="UniProtKB-KW"/>
</dbReference>
<dbReference type="PANTHER" id="PTHR12827:SF3">
    <property type="entry name" value="ANAPHASE-PROMOTING COMPLEX SUBUNIT 1"/>
    <property type="match status" value="1"/>
</dbReference>
<sequence>MIAASEPVEYMPGGRQIILNHPGSLNSQQLSNNQTPDGENILLKRFSEVNISEESPKETWLVRSNETCGEEELYYSGKVAVHCKGSQNTRVLEATYRCETDIKHALWCTFHTNIPDHLIKGKEYEPEGSIHKSLECICLLDSYTLKAFTECGEDYVSALQFQVSAVWPTKYGIILEKCKAPVTDSRYTSFENSRLTTQNDNLPVAFSLKHPLDEICPLLIKHGSLSYMNESSQQIIFTSSEPSFAVIYDTKSSLHSVYKIRRVLAEECQIVCGSNDTSLLNHSINMSSLNIDSNLSINRSYTNKEHLSPFLLGDPNLQMSNNTDIDLGLSNTPFGSCTTSYSTTSGRPSPQQQQLSHSQSSMAIISRCRSPTHSAVLSPLEASTNLNMYHGRLHQSVMTTTSSQMHNSFDSYNNIQLKDAAVASKPLYPEVCLEHVWTENVGVSKDIVYGRASKVFLTSDLVGQSYLGYLIPNCLQLFLVRLEKTNKQQQIIFGMVTSIAAKDAVNLSNLHMIAIVDLSNGIALYTGVTCVGKLHISGILSNLIGSNYFLSNSNSKLASPFPRRSSLICQKNAPSHKIKFEESMHLLNPIGGNCDRPPILLENSLLDTNFLALKDAVNNEITLECGEKQYFRIRLPVSSTSPLVTKCLHTLQSVLQRDLAMQLLIKWYGARNAPGPQDFSPAQEWDLFLVVLFTLLGYDVQKLHLIQNNEKDQFTDQNSPTMLPKKQKTDNCGSTDDWLYMLESNEHKSSQTFISKVLKSQKVSSSLCTTSKSATESNSIGKINVQAVLYPHLPLVLFSLHLLYEELKLNSIILQSLPLLGQLLYQLSIDLKFEMYTHHYFLDSPSLSYLKTVESQIDDSDLQKIIIPNYISRKPPNIFETLNNMLNGIEITAFPYLSHVNPSTRNIIHLTALVVNENRVDVIEVEKYIKLIIPAGSRIDVQESGGKSDKEILKKLERPATDRIVLLYHEMGMTKEDLEILPPAISLMIKDVMYRCRECPPSNWPLHAYELIDRQDLIALDKHLKPSSKLQFGETKDYKKAEQDDGMEFNDTILKLRFNKDHRVAEVRKLLDSSKLVRIAIVQRSDVSDRRFIKEQQRHLRRLCKRTMALPVARGMFTLRTSTPMITDYFTIPWLVIAGKTPSPETIVQLICYVARKISVWPLFHNGVAAGLCIHPDVANIDSTWIVYNRESECTREEHSGFLMALGLNGYLKNFPRLNVQEYLKDSCEVINVGVLLGLSASHCGTMNVLMTRLLSSYVETLLPPNIKLDIKQNVQIAALMGVGLVYQGTANRHISHALLTEIGRPPRPDKKNHESHSLAAGLALGLVMLGSGGDVSANIPNTLHYYMVGGHTRLFSGAQEDRYKSRSYPIWENDSININVTTPGATIALGLMYFNTGNRAVVEWMQLPDTQYLLEDIRPDFLLLRVLVKSLILWEDIEPTESWIFSHLPNIVNKYRLQKPTPKVTQNVDLDTINQAYYNIIAGACMALGLRYAGTANKNAFKILYNHTRMFLKLSHPTKAKFVGKSTIETCLNIILLSTAMVMAGTGDLDIMRICRRVRTRLGPAAGGTYGSHLAAHMALGLLFLGGGKYTLSNSPSAVAALIISLFPKFPTHSDDNRCHLQALRHLYVLAAEPRIILPRDIDTGQYCYATIHLTFETDREAAGQEISLQAPCLLPQLCSLKRIELKDTRYWTIIFEKHHNWQQLKNMLERRDFLSIKQRAGCLSYLEDPHGYRSLMAQTLTTENAIAWAARLEYVTSITSDKTVLNLITYFLQWSKKEIIPSEAINYLLQNDAQRKMSEFEQYFLHIFAIIVYKCIMKDKINLIPLWLRIIGSLKISEEQPNSFSIWQLKLLSSQLSRRINSVNDANLLLSLENMLAIKQKMAVILDKWEHDMKPLIKQYLTNGMVQADTISLARMCAYFIFYGIPYPIDDKVISNWVMTMQRSSDISNIALYKLYKILQTRTL</sequence>
<dbReference type="GO" id="GO:0005680">
    <property type="term" value="C:anaphase-promoting complex"/>
    <property type="evidence" value="ECO:0007669"/>
    <property type="project" value="InterPro"/>
</dbReference>
<dbReference type="GO" id="GO:0070979">
    <property type="term" value="P:protein K11-linked ubiquitination"/>
    <property type="evidence" value="ECO:0007669"/>
    <property type="project" value="TreeGrafter"/>
</dbReference>